<comment type="caution">
    <text evidence="2">The sequence shown here is derived from an EMBL/GenBank/DDBJ whole genome shotgun (WGS) entry which is preliminary data.</text>
</comment>
<dbReference type="InterPro" id="IPR010985">
    <property type="entry name" value="Ribbon_hlx_hlx"/>
</dbReference>
<proteinExistence type="predicted"/>
<sequence>MSIALQIRDVPEDVRDVLAQQAAQRGQSLQAYLLAVIQHEARLLRNKQAFSMTADLRVDIPAHLSPEIVIREGHEGDLDIDQEPGHQ</sequence>
<organism evidence="2 3">
    <name type="scientific">Nocardia macrotermitis</name>
    <dbReference type="NCBI Taxonomy" id="2585198"/>
    <lineage>
        <taxon>Bacteria</taxon>
        <taxon>Bacillati</taxon>
        <taxon>Actinomycetota</taxon>
        <taxon>Actinomycetes</taxon>
        <taxon>Mycobacteriales</taxon>
        <taxon>Nocardiaceae</taxon>
        <taxon>Nocardia</taxon>
    </lineage>
</organism>
<dbReference type="AlphaFoldDB" id="A0A7K0DCR1"/>
<dbReference type="InterPro" id="IPR053853">
    <property type="entry name" value="FitA-like_RHH"/>
</dbReference>
<reference evidence="2 3" key="1">
    <citation type="submission" date="2019-10" db="EMBL/GenBank/DDBJ databases">
        <title>Nocardia macrotermitis sp. nov. and Nocardia aurantia sp. nov., isolated from the gut of fungus growing-termite Macrotermes natalensis.</title>
        <authorList>
            <person name="Benndorf R."/>
            <person name="Schwitalla J."/>
            <person name="Martin K."/>
            <person name="De Beer W."/>
            <person name="Kaster A.-K."/>
            <person name="Vollmers J."/>
            <person name="Poulsen M."/>
            <person name="Beemelmanns C."/>
        </authorList>
    </citation>
    <scope>NUCLEOTIDE SEQUENCE [LARGE SCALE GENOMIC DNA]</scope>
    <source>
        <strain evidence="2 3">RB20</strain>
    </source>
</reference>
<dbReference type="RefSeq" id="WP_153415181.1">
    <property type="nucleotide sequence ID" value="NZ_WEGK01000019.1"/>
</dbReference>
<dbReference type="GO" id="GO:0006355">
    <property type="term" value="P:regulation of DNA-templated transcription"/>
    <property type="evidence" value="ECO:0007669"/>
    <property type="project" value="InterPro"/>
</dbReference>
<accession>A0A7K0DCR1</accession>
<evidence type="ECO:0000313" key="2">
    <source>
        <dbReference type="EMBL" id="MQY23409.1"/>
    </source>
</evidence>
<keyword evidence="3" id="KW-1185">Reference proteome</keyword>
<name>A0A7K0DCR1_9NOCA</name>
<dbReference type="EMBL" id="WEGK01000019">
    <property type="protein sequence ID" value="MQY23409.1"/>
    <property type="molecule type" value="Genomic_DNA"/>
</dbReference>
<dbReference type="OrthoDB" id="7107936at2"/>
<evidence type="ECO:0000259" key="1">
    <source>
        <dbReference type="Pfam" id="PF22513"/>
    </source>
</evidence>
<gene>
    <name evidence="2" type="ORF">NRB20_65370</name>
</gene>
<dbReference type="Pfam" id="PF22513">
    <property type="entry name" value="FitA-like_RHH"/>
    <property type="match status" value="1"/>
</dbReference>
<evidence type="ECO:0000313" key="3">
    <source>
        <dbReference type="Proteomes" id="UP000438448"/>
    </source>
</evidence>
<dbReference type="Proteomes" id="UP000438448">
    <property type="component" value="Unassembled WGS sequence"/>
</dbReference>
<protein>
    <recommendedName>
        <fullName evidence="1">Antitoxin FitA-like ribbon-helix-helix domain-containing protein</fullName>
    </recommendedName>
</protein>
<feature type="domain" description="Antitoxin FitA-like ribbon-helix-helix" evidence="1">
    <location>
        <begin position="5"/>
        <end position="38"/>
    </location>
</feature>
<dbReference type="SUPFAM" id="SSF47598">
    <property type="entry name" value="Ribbon-helix-helix"/>
    <property type="match status" value="1"/>
</dbReference>